<dbReference type="AlphaFoldDB" id="A0A160FSW6"/>
<dbReference type="EMBL" id="CP014579">
    <property type="protein sequence ID" value="ANB76041.1"/>
    <property type="molecule type" value="Genomic_DNA"/>
</dbReference>
<proteinExistence type="predicted"/>
<name>A0A160FSW6_9BURK</name>
<keyword evidence="3" id="KW-1185">Reference proteome</keyword>
<evidence type="ECO:0000313" key="3">
    <source>
        <dbReference type="Proteomes" id="UP000076852"/>
    </source>
</evidence>
<organism evidence="2 3">
    <name type="scientific">Paraburkholderia phytofirmans OLGA172</name>
    <dbReference type="NCBI Taxonomy" id="1417228"/>
    <lineage>
        <taxon>Bacteria</taxon>
        <taxon>Pseudomonadati</taxon>
        <taxon>Pseudomonadota</taxon>
        <taxon>Betaproteobacteria</taxon>
        <taxon>Burkholderiales</taxon>
        <taxon>Burkholderiaceae</taxon>
        <taxon>Paraburkholderia</taxon>
    </lineage>
</organism>
<accession>A0A160FSW6</accession>
<dbReference type="Proteomes" id="UP000076852">
    <property type="component" value="Chromosome 2"/>
</dbReference>
<sequence length="74" mass="7882">MSGIRPKRFDSACAAPQKSGGQAAETVLPRDGIRGAKSLPLVHQLEFASWNATANSPVERPRALQAARASIQKL</sequence>
<reference evidence="2 3" key="1">
    <citation type="journal article" date="2016" name="Gene">
        <title>PacBio SMRT assembly of a complex multi-replicon genome reveals chlorocatechol degradative operon in a region of genome plasticity.</title>
        <authorList>
            <person name="Ricker N."/>
            <person name="Shen S.Y."/>
            <person name="Goordial J."/>
            <person name="Jin S."/>
            <person name="Fulthorpe R.R."/>
        </authorList>
    </citation>
    <scope>NUCLEOTIDE SEQUENCE [LARGE SCALE GENOMIC DNA]</scope>
    <source>
        <strain evidence="2 3">OLGA172</strain>
    </source>
</reference>
<dbReference type="KEGG" id="buz:AYM40_27560"/>
<evidence type="ECO:0000313" key="2">
    <source>
        <dbReference type="EMBL" id="ANB76041.1"/>
    </source>
</evidence>
<feature type="region of interest" description="Disordered" evidence="1">
    <location>
        <begin position="1"/>
        <end position="25"/>
    </location>
</feature>
<evidence type="ECO:0000256" key="1">
    <source>
        <dbReference type="SAM" id="MobiDB-lite"/>
    </source>
</evidence>
<gene>
    <name evidence="2" type="ORF">AYM40_27560</name>
</gene>
<protein>
    <submittedName>
        <fullName evidence="2">Uncharacterized protein</fullName>
    </submittedName>
</protein>